<evidence type="ECO:0000313" key="3">
    <source>
        <dbReference type="EMBL" id="KAJ7329085.1"/>
    </source>
</evidence>
<dbReference type="InterPro" id="IPR052003">
    <property type="entry name" value="HR_DNA-Binding_Protein"/>
</dbReference>
<protein>
    <recommendedName>
        <fullName evidence="2">RAD51 interacting motif domain-containing protein</fullName>
    </recommendedName>
</protein>
<sequence>MAQPVRRNKKAVDYSQFGDTDDDDEDFASISAPSNKKSKRVRSEPAKEKTVQRKQTYKEENRLQKRSPIKRMALDDKLYHRDLEVALALSVDESSSVSSPKRQDLEEQVLDDSAKDCNATEDTFGHPGEISRQKLQSKVNGTNNYDLEPDFESESNSSSSEKEDDEFVMKKKTKVNKKGRKNLNVRNVKKIEKPSKSTRNVMESQPVSQNVFSSPELIGKPLKTSSPSTTKKPNWTPPGASGSNSSQMRKAPMKSPTQGLRLGLSRLAKVKPLHQSLVNS</sequence>
<feature type="compositionally biased region" description="Basic and acidic residues" evidence="1">
    <location>
        <begin position="41"/>
        <end position="63"/>
    </location>
</feature>
<dbReference type="Pfam" id="PF15696">
    <property type="entry name" value="RAD51_interact"/>
    <property type="match status" value="1"/>
</dbReference>
<dbReference type="PANTHER" id="PTHR15361">
    <property type="entry name" value="RAD51/NUKS-INTERACTING PROTEIN"/>
    <property type="match status" value="1"/>
</dbReference>
<evidence type="ECO:0000256" key="1">
    <source>
        <dbReference type="SAM" id="MobiDB-lite"/>
    </source>
</evidence>
<reference evidence="3" key="1">
    <citation type="journal article" date="2023" name="DNA Res.">
        <title>Chromosome-level genome assembly of Phrynocephalus forsythii using third-generation DNA sequencing and Hi-C analysis.</title>
        <authorList>
            <person name="Qi Y."/>
            <person name="Zhao W."/>
            <person name="Zhao Y."/>
            <person name="Niu C."/>
            <person name="Cao S."/>
            <person name="Zhang Y."/>
        </authorList>
    </citation>
    <scope>NUCLEOTIDE SEQUENCE</scope>
    <source>
        <tissue evidence="3">Muscle</tissue>
    </source>
</reference>
<feature type="region of interest" description="Disordered" evidence="1">
    <location>
        <begin position="90"/>
        <end position="280"/>
    </location>
</feature>
<accession>A0A9Q0XUG4</accession>
<keyword evidence="4" id="KW-1185">Reference proteome</keyword>
<feature type="compositionally biased region" description="Polar residues" evidence="1">
    <location>
        <begin position="133"/>
        <end position="145"/>
    </location>
</feature>
<feature type="domain" description="RAD51 interacting motif" evidence="2">
    <location>
        <begin position="239"/>
        <end position="276"/>
    </location>
</feature>
<proteinExistence type="predicted"/>
<evidence type="ECO:0000313" key="4">
    <source>
        <dbReference type="Proteomes" id="UP001142489"/>
    </source>
</evidence>
<dbReference type="PANTHER" id="PTHR15361:SF4">
    <property type="entry name" value="RAD51-ASSOCIATED PROTEIN 1"/>
    <property type="match status" value="1"/>
</dbReference>
<dbReference type="GO" id="GO:0036297">
    <property type="term" value="P:interstrand cross-link repair"/>
    <property type="evidence" value="ECO:0007669"/>
    <property type="project" value="TreeGrafter"/>
</dbReference>
<dbReference type="GO" id="GO:0003697">
    <property type="term" value="F:single-stranded DNA binding"/>
    <property type="evidence" value="ECO:0007669"/>
    <property type="project" value="TreeGrafter"/>
</dbReference>
<feature type="compositionally biased region" description="Polar residues" evidence="1">
    <location>
        <begin position="197"/>
        <end position="213"/>
    </location>
</feature>
<name>A0A9Q0XUG4_9SAUR</name>
<feature type="compositionally biased region" description="Low complexity" evidence="1">
    <location>
        <begin position="90"/>
        <end position="99"/>
    </location>
</feature>
<dbReference type="GO" id="GO:0003690">
    <property type="term" value="F:double-stranded DNA binding"/>
    <property type="evidence" value="ECO:0007669"/>
    <property type="project" value="TreeGrafter"/>
</dbReference>
<dbReference type="InterPro" id="IPR031419">
    <property type="entry name" value="RAD51_interact"/>
</dbReference>
<dbReference type="GO" id="GO:0000724">
    <property type="term" value="P:double-strand break repair via homologous recombination"/>
    <property type="evidence" value="ECO:0007669"/>
    <property type="project" value="TreeGrafter"/>
</dbReference>
<organism evidence="3 4">
    <name type="scientific">Phrynocephalus forsythii</name>
    <dbReference type="NCBI Taxonomy" id="171643"/>
    <lineage>
        <taxon>Eukaryota</taxon>
        <taxon>Metazoa</taxon>
        <taxon>Chordata</taxon>
        <taxon>Craniata</taxon>
        <taxon>Vertebrata</taxon>
        <taxon>Euteleostomi</taxon>
        <taxon>Lepidosauria</taxon>
        <taxon>Squamata</taxon>
        <taxon>Bifurcata</taxon>
        <taxon>Unidentata</taxon>
        <taxon>Episquamata</taxon>
        <taxon>Toxicofera</taxon>
        <taxon>Iguania</taxon>
        <taxon>Acrodonta</taxon>
        <taxon>Agamidae</taxon>
        <taxon>Agaminae</taxon>
        <taxon>Phrynocephalus</taxon>
    </lineage>
</organism>
<dbReference type="Proteomes" id="UP001142489">
    <property type="component" value="Unassembled WGS sequence"/>
</dbReference>
<dbReference type="AlphaFoldDB" id="A0A9Q0XUG4"/>
<dbReference type="EMBL" id="JAPFRF010000006">
    <property type="protein sequence ID" value="KAJ7329085.1"/>
    <property type="molecule type" value="Genomic_DNA"/>
</dbReference>
<gene>
    <name evidence="3" type="ORF">JRQ81_015259</name>
</gene>
<feature type="region of interest" description="Disordered" evidence="1">
    <location>
        <begin position="1"/>
        <end position="69"/>
    </location>
</feature>
<feature type="compositionally biased region" description="Basic residues" evidence="1">
    <location>
        <begin position="170"/>
        <end position="183"/>
    </location>
</feature>
<evidence type="ECO:0000259" key="2">
    <source>
        <dbReference type="Pfam" id="PF15696"/>
    </source>
</evidence>
<dbReference type="OrthoDB" id="6162659at2759"/>
<comment type="caution">
    <text evidence="3">The sequence shown here is derived from an EMBL/GenBank/DDBJ whole genome shotgun (WGS) entry which is preliminary data.</text>
</comment>
<feature type="compositionally biased region" description="Polar residues" evidence="1">
    <location>
        <begin position="223"/>
        <end position="233"/>
    </location>
</feature>